<dbReference type="Gene3D" id="3.40.50.11660">
    <property type="entry name" value="Glycosyl transferase family 10, C-terminal domain"/>
    <property type="match status" value="1"/>
</dbReference>
<dbReference type="PANTHER" id="PTHR11929">
    <property type="entry name" value="ALPHA- 1,3 -FUCOSYLTRANSFERASE"/>
    <property type="match status" value="1"/>
</dbReference>
<dbReference type="InterPro" id="IPR038577">
    <property type="entry name" value="GT10-like_C_sf"/>
</dbReference>
<feature type="domain" description="Fucosyltransferase C-terminal" evidence="4">
    <location>
        <begin position="141"/>
        <end position="263"/>
    </location>
</feature>
<dbReference type="GO" id="GO:0008417">
    <property type="term" value="F:fucosyltransferase activity"/>
    <property type="evidence" value="ECO:0007669"/>
    <property type="project" value="InterPro"/>
</dbReference>
<dbReference type="InterPro" id="IPR001503">
    <property type="entry name" value="Glyco_trans_10"/>
</dbReference>
<dbReference type="InterPro" id="IPR055270">
    <property type="entry name" value="Glyco_tran_10_C"/>
</dbReference>
<comment type="similarity">
    <text evidence="1">Belongs to the glycosyltransferase 10 family.</text>
</comment>
<evidence type="ECO:0000313" key="6">
    <source>
        <dbReference type="Proteomes" id="UP000020773"/>
    </source>
</evidence>
<dbReference type="AlphaFoldDB" id="A0A015U7Z1"/>
<dbReference type="EMBL" id="JGDB01000094">
    <property type="protein sequence ID" value="EXY90997.1"/>
    <property type="molecule type" value="Genomic_DNA"/>
</dbReference>
<dbReference type="Proteomes" id="UP000020773">
    <property type="component" value="Unassembled WGS sequence"/>
</dbReference>
<evidence type="ECO:0000259" key="4">
    <source>
        <dbReference type="Pfam" id="PF00852"/>
    </source>
</evidence>
<keyword evidence="3 5" id="KW-0808">Transferase</keyword>
<sequence>MEQIWKVAVYSATTHPLIKHFPKQIPKWGNCEFILNSGSEDCDCLFVIDSILGDIPVKCGKENTFLCICEPASVKLYSSKYINQFGNIVSFRNFSRYKGNTISSFPLLPWMVGSKFDFDLKAWDKDNFLDYDTLQQRVTCDKKNKVAVITSNKTLTRGHRQRLDFILKLKSIIPDLLDIYGEGFDFVIDKYDIYSKYKYVLAFENCREKGYWTEKIADAYLCEAFPFYWGAPDLSNYFSEAAYEEIDMSSVDFAAQKMKQYIKSNYYKNKLPMILEEKKKILNNYNPFIRISQILENRIVESKSADYCLFQEKKTWIHKIRQLYYRTIK</sequence>
<evidence type="ECO:0000313" key="5">
    <source>
        <dbReference type="EMBL" id="EXY90997.1"/>
    </source>
</evidence>
<dbReference type="RefSeq" id="WP_032577991.1">
    <property type="nucleotide sequence ID" value="NZ_JGDB01000094.1"/>
</dbReference>
<dbReference type="PATRIC" id="fig|1339316.3.peg.2237"/>
<proteinExistence type="inferred from homology"/>
<gene>
    <name evidence="5" type="ORF">M125_2330</name>
</gene>
<evidence type="ECO:0000256" key="3">
    <source>
        <dbReference type="ARBA" id="ARBA00022679"/>
    </source>
</evidence>
<dbReference type="SUPFAM" id="SSF53756">
    <property type="entry name" value="UDP-Glycosyltransferase/glycogen phosphorylase"/>
    <property type="match status" value="1"/>
</dbReference>
<keyword evidence="2" id="KW-0328">Glycosyltransferase</keyword>
<reference evidence="5 6" key="1">
    <citation type="submission" date="2014-02" db="EMBL/GenBank/DDBJ databases">
        <authorList>
            <person name="Sears C."/>
            <person name="Carroll K."/>
            <person name="Sack B.R."/>
            <person name="Qadri F."/>
            <person name="Myers L.L."/>
            <person name="Chung G.-T."/>
            <person name="Escheverria P."/>
            <person name="Fraser C.M."/>
            <person name="Sadzewicz L."/>
            <person name="Shefchek K.A."/>
            <person name="Tallon L."/>
            <person name="Das S.P."/>
            <person name="Daugherty S."/>
            <person name="Mongodin E.F."/>
        </authorList>
    </citation>
    <scope>NUCLEOTIDE SEQUENCE [LARGE SCALE GENOMIC DNA]</scope>
    <source>
        <strain evidence="6">3998T(B)3</strain>
    </source>
</reference>
<dbReference type="GO" id="GO:0016020">
    <property type="term" value="C:membrane"/>
    <property type="evidence" value="ECO:0007669"/>
    <property type="project" value="InterPro"/>
</dbReference>
<accession>A0A015U7Z1</accession>
<dbReference type="Pfam" id="PF00852">
    <property type="entry name" value="Glyco_transf_10"/>
    <property type="match status" value="1"/>
</dbReference>
<dbReference type="PANTHER" id="PTHR11929:SF194">
    <property type="entry name" value="ALPHA-(1,3)-FUCOSYLTRANSFERASE 10"/>
    <property type="match status" value="1"/>
</dbReference>
<comment type="caution">
    <text evidence="5">The sequence shown here is derived from an EMBL/GenBank/DDBJ whole genome shotgun (WGS) entry which is preliminary data.</text>
</comment>
<name>A0A015U7Z1_BACFG</name>
<organism evidence="5 6">
    <name type="scientific">Bacteroides fragilis str. 3998T(B)3</name>
    <dbReference type="NCBI Taxonomy" id="1339316"/>
    <lineage>
        <taxon>Bacteria</taxon>
        <taxon>Pseudomonadati</taxon>
        <taxon>Bacteroidota</taxon>
        <taxon>Bacteroidia</taxon>
        <taxon>Bacteroidales</taxon>
        <taxon>Bacteroidaceae</taxon>
        <taxon>Bacteroides</taxon>
    </lineage>
</organism>
<evidence type="ECO:0000256" key="1">
    <source>
        <dbReference type="ARBA" id="ARBA00008919"/>
    </source>
</evidence>
<evidence type="ECO:0000256" key="2">
    <source>
        <dbReference type="ARBA" id="ARBA00022676"/>
    </source>
</evidence>
<protein>
    <submittedName>
        <fullName evidence="5">Glycosyltransferase 10 family protein</fullName>
    </submittedName>
</protein>